<dbReference type="Proteomes" id="UP000299102">
    <property type="component" value="Unassembled WGS sequence"/>
</dbReference>
<reference evidence="1 2" key="1">
    <citation type="journal article" date="2019" name="Commun. Biol.">
        <title>The bagworm genome reveals a unique fibroin gene that provides high tensile strength.</title>
        <authorList>
            <person name="Kono N."/>
            <person name="Nakamura H."/>
            <person name="Ohtoshi R."/>
            <person name="Tomita M."/>
            <person name="Numata K."/>
            <person name="Arakawa K."/>
        </authorList>
    </citation>
    <scope>NUCLEOTIDE SEQUENCE [LARGE SCALE GENOMIC DNA]</scope>
</reference>
<dbReference type="EMBL" id="BGZK01001231">
    <property type="protein sequence ID" value="GBP74972.1"/>
    <property type="molecule type" value="Genomic_DNA"/>
</dbReference>
<organism evidence="1 2">
    <name type="scientific">Eumeta variegata</name>
    <name type="common">Bagworm moth</name>
    <name type="synonym">Eumeta japonica</name>
    <dbReference type="NCBI Taxonomy" id="151549"/>
    <lineage>
        <taxon>Eukaryota</taxon>
        <taxon>Metazoa</taxon>
        <taxon>Ecdysozoa</taxon>
        <taxon>Arthropoda</taxon>
        <taxon>Hexapoda</taxon>
        <taxon>Insecta</taxon>
        <taxon>Pterygota</taxon>
        <taxon>Neoptera</taxon>
        <taxon>Endopterygota</taxon>
        <taxon>Lepidoptera</taxon>
        <taxon>Glossata</taxon>
        <taxon>Ditrysia</taxon>
        <taxon>Tineoidea</taxon>
        <taxon>Psychidae</taxon>
        <taxon>Oiketicinae</taxon>
        <taxon>Eumeta</taxon>
    </lineage>
</organism>
<sequence>MVSRTSGLPWTRVLWRGASEQPWAEYSDASGEMRRCACSILLGVICSKITLMERRGKENSLSLCMRKCPSKCVK</sequence>
<dbReference type="AlphaFoldDB" id="A0A4C1YJH6"/>
<keyword evidence="2" id="KW-1185">Reference proteome</keyword>
<protein>
    <submittedName>
        <fullName evidence="1">Uncharacterized protein</fullName>
    </submittedName>
</protein>
<accession>A0A4C1YJH6</accession>
<gene>
    <name evidence="1" type="ORF">EVAR_56263_1</name>
</gene>
<proteinExistence type="predicted"/>
<name>A0A4C1YJH6_EUMVA</name>
<evidence type="ECO:0000313" key="1">
    <source>
        <dbReference type="EMBL" id="GBP74972.1"/>
    </source>
</evidence>
<evidence type="ECO:0000313" key="2">
    <source>
        <dbReference type="Proteomes" id="UP000299102"/>
    </source>
</evidence>
<comment type="caution">
    <text evidence="1">The sequence shown here is derived from an EMBL/GenBank/DDBJ whole genome shotgun (WGS) entry which is preliminary data.</text>
</comment>